<dbReference type="AlphaFoldDB" id="A0A932GM53"/>
<dbReference type="Proteomes" id="UP000741360">
    <property type="component" value="Unassembled WGS sequence"/>
</dbReference>
<sequence length="468" mass="51939">MSDEYLVCFDTDRIKEYVFATDKLREVRGASWLLTELNSRAELGRVVRPVCPDCEIVFAAGGSAVLLAPSEAKAKHIINVVQASYGHKALTASITGAPMRLAPATKTEGFGERVAMAWLKLREAKDEKARRLLPGIESYTQPCAACERHPASRVSHLDQSAICHSCYAKRQAFDRNRDVNAPEDLNALGAVARPPGYIGFMYSDGNSIGERLKQLAGAEEYGAFADKLDQLIQKTVRDVLMLVTAGDMALSVALEITATFERDSREALRAGHLPDEKPLTLGTAVVLAHAGFPMAACHSLAGQLLKRAKQRCAEEGYRTGSLDFMVVTAAGSSDLNTLREEVLTQESFVFPRGDRQIRLTQRPYTLNQARTLLECVKAFKKARFPRSQLQYLYEGLFHSQADAIYRWVKVGGRIGKEQRDALDEFYRAFGDGDQALPPWRRDNNPPRIDHTTALADLIEAYQFVLPEE</sequence>
<dbReference type="EMBL" id="JACPSX010000019">
    <property type="protein sequence ID" value="MBI3013678.1"/>
    <property type="molecule type" value="Genomic_DNA"/>
</dbReference>
<organism evidence="1 2">
    <name type="scientific">Tectimicrobiota bacterium</name>
    <dbReference type="NCBI Taxonomy" id="2528274"/>
    <lineage>
        <taxon>Bacteria</taxon>
        <taxon>Pseudomonadati</taxon>
        <taxon>Nitrospinota/Tectimicrobiota group</taxon>
        <taxon>Candidatus Tectimicrobiota</taxon>
    </lineage>
</organism>
<dbReference type="Gene3D" id="3.30.70.270">
    <property type="match status" value="1"/>
</dbReference>
<proteinExistence type="predicted"/>
<accession>A0A932GM53</accession>
<evidence type="ECO:0000313" key="2">
    <source>
        <dbReference type="Proteomes" id="UP000741360"/>
    </source>
</evidence>
<comment type="caution">
    <text evidence="1">The sequence shown here is derived from an EMBL/GenBank/DDBJ whole genome shotgun (WGS) entry which is preliminary data.</text>
</comment>
<reference evidence="1" key="1">
    <citation type="submission" date="2020-07" db="EMBL/GenBank/DDBJ databases">
        <title>Huge and variable diversity of episymbiotic CPR bacteria and DPANN archaea in groundwater ecosystems.</title>
        <authorList>
            <person name="He C.Y."/>
            <person name="Keren R."/>
            <person name="Whittaker M."/>
            <person name="Farag I.F."/>
            <person name="Doudna J."/>
            <person name="Cate J.H.D."/>
            <person name="Banfield J.F."/>
        </authorList>
    </citation>
    <scope>NUCLEOTIDE SEQUENCE</scope>
    <source>
        <strain evidence="1">NC_groundwater_717_Ag_S-0.2um_59_8</strain>
    </source>
</reference>
<name>A0A932GM53_UNCTE</name>
<protein>
    <recommendedName>
        <fullName evidence="3">GGDEF domain-containing protein</fullName>
    </recommendedName>
</protein>
<evidence type="ECO:0000313" key="1">
    <source>
        <dbReference type="EMBL" id="MBI3013678.1"/>
    </source>
</evidence>
<gene>
    <name evidence="1" type="ORF">HYY65_01130</name>
</gene>
<evidence type="ECO:0008006" key="3">
    <source>
        <dbReference type="Google" id="ProtNLM"/>
    </source>
</evidence>
<dbReference type="InterPro" id="IPR043128">
    <property type="entry name" value="Rev_trsase/Diguanyl_cyclase"/>
</dbReference>